<organism evidence="1 2">
    <name type="scientific">Amblyomma americanum</name>
    <name type="common">Lone star tick</name>
    <dbReference type="NCBI Taxonomy" id="6943"/>
    <lineage>
        <taxon>Eukaryota</taxon>
        <taxon>Metazoa</taxon>
        <taxon>Ecdysozoa</taxon>
        <taxon>Arthropoda</taxon>
        <taxon>Chelicerata</taxon>
        <taxon>Arachnida</taxon>
        <taxon>Acari</taxon>
        <taxon>Parasitiformes</taxon>
        <taxon>Ixodida</taxon>
        <taxon>Ixodoidea</taxon>
        <taxon>Ixodidae</taxon>
        <taxon>Amblyomminae</taxon>
        <taxon>Amblyomma</taxon>
    </lineage>
</organism>
<proteinExistence type="predicted"/>
<evidence type="ECO:0000313" key="1">
    <source>
        <dbReference type="EMBL" id="KAK8775979.1"/>
    </source>
</evidence>
<accession>A0AAQ4EMI5</accession>
<reference evidence="1 2" key="1">
    <citation type="journal article" date="2023" name="Arcadia Sci">
        <title>De novo assembly of a long-read Amblyomma americanum tick genome.</title>
        <authorList>
            <person name="Chou S."/>
            <person name="Poskanzer K.E."/>
            <person name="Rollins M."/>
            <person name="Thuy-Boun P.S."/>
        </authorList>
    </citation>
    <scope>NUCLEOTIDE SEQUENCE [LARGE SCALE GENOMIC DNA]</scope>
    <source>
        <strain evidence="1">F_SG_1</strain>
        <tissue evidence="1">Salivary glands</tissue>
    </source>
</reference>
<dbReference type="Proteomes" id="UP001321473">
    <property type="component" value="Unassembled WGS sequence"/>
</dbReference>
<gene>
    <name evidence="1" type="ORF">V5799_030679</name>
</gene>
<name>A0AAQ4EMI5_AMBAM</name>
<protein>
    <submittedName>
        <fullName evidence="1">Uncharacterized protein</fullName>
    </submittedName>
</protein>
<dbReference type="AlphaFoldDB" id="A0AAQ4EMI5"/>
<keyword evidence="2" id="KW-1185">Reference proteome</keyword>
<sequence>MLLSCIFGKRSLLEHELRSSINAFLNENCVVKVPEGAFVTQSLTRYKKSGFKRWSLCPSSSLRPLCHGVHESDVCIAVVADNRREW</sequence>
<evidence type="ECO:0000313" key="2">
    <source>
        <dbReference type="Proteomes" id="UP001321473"/>
    </source>
</evidence>
<comment type="caution">
    <text evidence="1">The sequence shown here is derived from an EMBL/GenBank/DDBJ whole genome shotgun (WGS) entry which is preliminary data.</text>
</comment>
<dbReference type="EMBL" id="JARKHS020013456">
    <property type="protein sequence ID" value="KAK8775979.1"/>
    <property type="molecule type" value="Genomic_DNA"/>
</dbReference>